<evidence type="ECO:0000313" key="4">
    <source>
        <dbReference type="EMBL" id="CAA6819890.1"/>
    </source>
</evidence>
<dbReference type="InterPro" id="IPR050330">
    <property type="entry name" value="Bact_OuterMem_StrucFunc"/>
</dbReference>
<feature type="domain" description="OmpA-like" evidence="3">
    <location>
        <begin position="230"/>
        <end position="344"/>
    </location>
</feature>
<keyword evidence="1" id="KW-0472">Membrane</keyword>
<dbReference type="GO" id="GO:0016020">
    <property type="term" value="C:membrane"/>
    <property type="evidence" value="ECO:0007669"/>
    <property type="project" value="UniProtKB-UniRule"/>
</dbReference>
<dbReference type="PANTHER" id="PTHR30329:SF21">
    <property type="entry name" value="LIPOPROTEIN YIAD-RELATED"/>
    <property type="match status" value="1"/>
</dbReference>
<feature type="chain" id="PRO_5027877766" evidence="2">
    <location>
        <begin position="25"/>
        <end position="344"/>
    </location>
</feature>
<organism evidence="4">
    <name type="scientific">uncultured Aureispira sp</name>
    <dbReference type="NCBI Taxonomy" id="1331704"/>
    <lineage>
        <taxon>Bacteria</taxon>
        <taxon>Pseudomonadati</taxon>
        <taxon>Bacteroidota</taxon>
        <taxon>Saprospiria</taxon>
        <taxon>Saprospirales</taxon>
        <taxon>Saprospiraceae</taxon>
        <taxon>Aureispira</taxon>
        <taxon>environmental samples</taxon>
    </lineage>
</organism>
<accession>A0A6S6TTB1</accession>
<dbReference type="InterPro" id="IPR036737">
    <property type="entry name" value="OmpA-like_sf"/>
</dbReference>
<dbReference type="InterPro" id="IPR006665">
    <property type="entry name" value="OmpA-like"/>
</dbReference>
<dbReference type="Gene3D" id="3.30.1330.60">
    <property type="entry name" value="OmpA-like domain"/>
    <property type="match status" value="1"/>
</dbReference>
<gene>
    <name evidence="4" type="ORF">HELGO_WM17895</name>
</gene>
<dbReference type="PANTHER" id="PTHR30329">
    <property type="entry name" value="STATOR ELEMENT OF FLAGELLAR MOTOR COMPLEX"/>
    <property type="match status" value="1"/>
</dbReference>
<keyword evidence="2" id="KW-0732">Signal</keyword>
<dbReference type="SUPFAM" id="SSF103088">
    <property type="entry name" value="OmpA-like"/>
    <property type="match status" value="1"/>
</dbReference>
<proteinExistence type="predicted"/>
<dbReference type="PROSITE" id="PS51123">
    <property type="entry name" value="OMPA_2"/>
    <property type="match status" value="1"/>
</dbReference>
<dbReference type="Pfam" id="PF00691">
    <property type="entry name" value="OmpA"/>
    <property type="match status" value="1"/>
</dbReference>
<evidence type="ECO:0000259" key="3">
    <source>
        <dbReference type="PROSITE" id="PS51123"/>
    </source>
</evidence>
<dbReference type="CDD" id="cd07185">
    <property type="entry name" value="OmpA_C-like"/>
    <property type="match status" value="1"/>
</dbReference>
<sequence>MKQICSSICLLLLFSMLWSESVSAQKSHNYTDHKPQYRKWLDSYILDKIDYTPTSTIFYFRFVCDNERSSGATFYPPNGESPWYLKGRDVRKEFDITAVKNVRRDGVLIKANVSTEAFEAEPSSKTGHSIFSCEVHFPRLDDDMKEADLIEGRGQESNKMHFNCFSIKLKTWNDADLGDEKDSKKVVDNFEKKYIKPETGNNSTEIETETTEIETEVSLPSKKLHSSADLTCNQLLILENIKFHDNTAKFKGMVAANSTLSILFKYLRDNPKATISLYGHSDVFGLEERNMDLSKQRVIKIQRWLTMHGIKQYRINYEWFGPKKPLVKEGSILNRRVEVKIACD</sequence>
<reference evidence="4" key="1">
    <citation type="submission" date="2020-01" db="EMBL/GenBank/DDBJ databases">
        <authorList>
            <person name="Meier V. D."/>
            <person name="Meier V D."/>
        </authorList>
    </citation>
    <scope>NUCLEOTIDE SEQUENCE</scope>
    <source>
        <strain evidence="4">HLG_WM_MAG_10</strain>
    </source>
</reference>
<evidence type="ECO:0000256" key="1">
    <source>
        <dbReference type="PROSITE-ProRule" id="PRU00473"/>
    </source>
</evidence>
<feature type="signal peptide" evidence="2">
    <location>
        <begin position="1"/>
        <end position="24"/>
    </location>
</feature>
<dbReference type="AlphaFoldDB" id="A0A6S6TTB1"/>
<name>A0A6S6TTB1_9BACT</name>
<evidence type="ECO:0000256" key="2">
    <source>
        <dbReference type="SAM" id="SignalP"/>
    </source>
</evidence>
<protein>
    <submittedName>
        <fullName evidence="4">Outer membrane protein/peptidoglycan-associated (Lipo)protein</fullName>
    </submittedName>
</protein>
<dbReference type="EMBL" id="CACVAQ010000279">
    <property type="protein sequence ID" value="CAA6819890.1"/>
    <property type="molecule type" value="Genomic_DNA"/>
</dbReference>